<dbReference type="AlphaFoldDB" id="A0A9K3DUN4"/>
<name>A0A9K3DUN4_HELAN</name>
<keyword evidence="2" id="KW-1185">Reference proteome</keyword>
<gene>
    <name evidence="1" type="ORF">HanXRQr2_Chr16g0770121</name>
</gene>
<accession>A0A9K3DUN4</accession>
<evidence type="ECO:0000313" key="1">
    <source>
        <dbReference type="EMBL" id="KAF5761872.1"/>
    </source>
</evidence>
<reference evidence="1" key="1">
    <citation type="journal article" date="2017" name="Nature">
        <title>The sunflower genome provides insights into oil metabolism, flowering and Asterid evolution.</title>
        <authorList>
            <person name="Badouin H."/>
            <person name="Gouzy J."/>
            <person name="Grassa C.J."/>
            <person name="Murat F."/>
            <person name="Staton S.E."/>
            <person name="Cottret L."/>
            <person name="Lelandais-Briere C."/>
            <person name="Owens G.L."/>
            <person name="Carrere S."/>
            <person name="Mayjonade B."/>
            <person name="Legrand L."/>
            <person name="Gill N."/>
            <person name="Kane N.C."/>
            <person name="Bowers J.E."/>
            <person name="Hubner S."/>
            <person name="Bellec A."/>
            <person name="Berard A."/>
            <person name="Berges H."/>
            <person name="Blanchet N."/>
            <person name="Boniface M.C."/>
            <person name="Brunel D."/>
            <person name="Catrice O."/>
            <person name="Chaidir N."/>
            <person name="Claudel C."/>
            <person name="Donnadieu C."/>
            <person name="Faraut T."/>
            <person name="Fievet G."/>
            <person name="Helmstetter N."/>
            <person name="King M."/>
            <person name="Knapp S.J."/>
            <person name="Lai Z."/>
            <person name="Le Paslier M.C."/>
            <person name="Lippi Y."/>
            <person name="Lorenzon L."/>
            <person name="Mandel J.R."/>
            <person name="Marage G."/>
            <person name="Marchand G."/>
            <person name="Marquand E."/>
            <person name="Bret-Mestries E."/>
            <person name="Morien E."/>
            <person name="Nambeesan S."/>
            <person name="Nguyen T."/>
            <person name="Pegot-Espagnet P."/>
            <person name="Pouilly N."/>
            <person name="Raftis F."/>
            <person name="Sallet E."/>
            <person name="Schiex T."/>
            <person name="Thomas J."/>
            <person name="Vandecasteele C."/>
            <person name="Vares D."/>
            <person name="Vear F."/>
            <person name="Vautrin S."/>
            <person name="Crespi M."/>
            <person name="Mangin B."/>
            <person name="Burke J.M."/>
            <person name="Salse J."/>
            <person name="Munos S."/>
            <person name="Vincourt P."/>
            <person name="Rieseberg L.H."/>
            <person name="Langlade N.B."/>
        </authorList>
    </citation>
    <scope>NUCLEOTIDE SEQUENCE</scope>
    <source>
        <tissue evidence="1">Leaves</tissue>
    </source>
</reference>
<comment type="caution">
    <text evidence="1">The sequence shown here is derived from an EMBL/GenBank/DDBJ whole genome shotgun (WGS) entry which is preliminary data.</text>
</comment>
<evidence type="ECO:0000313" key="2">
    <source>
        <dbReference type="Proteomes" id="UP000215914"/>
    </source>
</evidence>
<dbReference type="EMBL" id="MNCJ02000331">
    <property type="protein sequence ID" value="KAF5761872.1"/>
    <property type="molecule type" value="Genomic_DNA"/>
</dbReference>
<dbReference type="Proteomes" id="UP000215914">
    <property type="component" value="Unassembled WGS sequence"/>
</dbReference>
<sequence>MPIIRINYNRKIKQTLPHHRRPATEETPPPPFEIPYIGSICSWTSVINC</sequence>
<proteinExistence type="predicted"/>
<dbReference type="Gramene" id="mRNA:HanXRQr2_Chr16g0770121">
    <property type="protein sequence ID" value="mRNA:HanXRQr2_Chr16g0770121"/>
    <property type="gene ID" value="HanXRQr2_Chr16g0770121"/>
</dbReference>
<organism evidence="1 2">
    <name type="scientific">Helianthus annuus</name>
    <name type="common">Common sunflower</name>
    <dbReference type="NCBI Taxonomy" id="4232"/>
    <lineage>
        <taxon>Eukaryota</taxon>
        <taxon>Viridiplantae</taxon>
        <taxon>Streptophyta</taxon>
        <taxon>Embryophyta</taxon>
        <taxon>Tracheophyta</taxon>
        <taxon>Spermatophyta</taxon>
        <taxon>Magnoliopsida</taxon>
        <taxon>eudicotyledons</taxon>
        <taxon>Gunneridae</taxon>
        <taxon>Pentapetalae</taxon>
        <taxon>asterids</taxon>
        <taxon>campanulids</taxon>
        <taxon>Asterales</taxon>
        <taxon>Asteraceae</taxon>
        <taxon>Asteroideae</taxon>
        <taxon>Heliantheae alliance</taxon>
        <taxon>Heliantheae</taxon>
        <taxon>Helianthus</taxon>
    </lineage>
</organism>
<protein>
    <submittedName>
        <fullName evidence="1">Uncharacterized protein</fullName>
    </submittedName>
</protein>
<reference evidence="1" key="2">
    <citation type="submission" date="2020-06" db="EMBL/GenBank/DDBJ databases">
        <title>Helianthus annuus Genome sequencing and assembly Release 2.</title>
        <authorList>
            <person name="Gouzy J."/>
            <person name="Langlade N."/>
            <person name="Munos S."/>
        </authorList>
    </citation>
    <scope>NUCLEOTIDE SEQUENCE</scope>
    <source>
        <tissue evidence="1">Leaves</tissue>
    </source>
</reference>